<keyword evidence="7 14" id="KW-0812">Transmembrane</keyword>
<gene>
    <name evidence="17" type="ORF">AS033_15760</name>
</gene>
<dbReference type="Proteomes" id="UP000053797">
    <property type="component" value="Unassembled WGS sequence"/>
</dbReference>
<evidence type="ECO:0000256" key="9">
    <source>
        <dbReference type="ARBA" id="ARBA00022777"/>
    </source>
</evidence>
<keyword evidence="4" id="KW-1003">Cell membrane</keyword>
<comment type="subcellular location">
    <subcellularLocation>
        <location evidence="2">Cell membrane</location>
        <topology evidence="2">Multi-pass membrane protein</topology>
    </subcellularLocation>
</comment>
<dbReference type="Gene3D" id="1.10.287.130">
    <property type="match status" value="1"/>
</dbReference>
<dbReference type="RefSeq" id="WP_050678843.1">
    <property type="nucleotide sequence ID" value="NZ_JAVMJT010000009.1"/>
</dbReference>
<dbReference type="GO" id="GO:0000155">
    <property type="term" value="F:phosphorelay sensor kinase activity"/>
    <property type="evidence" value="ECO:0007669"/>
    <property type="project" value="InterPro"/>
</dbReference>
<comment type="catalytic activity">
    <reaction evidence="1">
        <text>ATP + protein L-histidine = ADP + protein N-phospho-L-histidine.</text>
        <dbReference type="EC" id="2.7.13.3"/>
    </reaction>
</comment>
<dbReference type="AlphaFoldDB" id="A0A0V8GBV5"/>
<evidence type="ECO:0000256" key="2">
    <source>
        <dbReference type="ARBA" id="ARBA00004651"/>
    </source>
</evidence>
<keyword evidence="10" id="KW-0067">ATP-binding</keyword>
<evidence type="ECO:0000256" key="3">
    <source>
        <dbReference type="ARBA" id="ARBA00012438"/>
    </source>
</evidence>
<dbReference type="InterPro" id="IPR003660">
    <property type="entry name" value="HAMP_dom"/>
</dbReference>
<dbReference type="CDD" id="cd00082">
    <property type="entry name" value="HisKA"/>
    <property type="match status" value="1"/>
</dbReference>
<proteinExistence type="predicted"/>
<dbReference type="Gene3D" id="6.10.340.10">
    <property type="match status" value="1"/>
</dbReference>
<organism evidence="17 18">
    <name type="scientific">Exiguobacterium indicum</name>
    <dbReference type="NCBI Taxonomy" id="296995"/>
    <lineage>
        <taxon>Bacteria</taxon>
        <taxon>Bacillati</taxon>
        <taxon>Bacillota</taxon>
        <taxon>Bacilli</taxon>
        <taxon>Bacillales</taxon>
        <taxon>Bacillales Family XII. Incertae Sedis</taxon>
        <taxon>Exiguobacterium</taxon>
    </lineage>
</organism>
<dbReference type="InterPro" id="IPR003594">
    <property type="entry name" value="HATPase_dom"/>
</dbReference>
<dbReference type="EC" id="2.7.13.3" evidence="3"/>
<reference evidence="17 18" key="1">
    <citation type="journal article" date="2015" name="Int. J. Syst. Evol. Microbiol.">
        <title>Exiguobacterium enclense sp. nov., isolated from sediment.</title>
        <authorList>
            <person name="Dastager S.G."/>
            <person name="Mawlankar R."/>
            <person name="Sonalkar V.V."/>
            <person name="Thorat M.N."/>
            <person name="Mual P."/>
            <person name="Verma A."/>
            <person name="Krishnamurthi S."/>
            <person name="Tang S.K."/>
            <person name="Li W.J."/>
        </authorList>
    </citation>
    <scope>NUCLEOTIDE SEQUENCE [LARGE SCALE GENOMIC DNA]</scope>
    <source>
        <strain evidence="17 18">NIO-1109</strain>
    </source>
</reference>
<dbReference type="InterPro" id="IPR004358">
    <property type="entry name" value="Sig_transdc_His_kin-like_C"/>
</dbReference>
<dbReference type="FunFam" id="3.30.565.10:FF:000006">
    <property type="entry name" value="Sensor histidine kinase WalK"/>
    <property type="match status" value="1"/>
</dbReference>
<evidence type="ECO:0000256" key="13">
    <source>
        <dbReference type="ARBA" id="ARBA00023136"/>
    </source>
</evidence>
<dbReference type="PANTHER" id="PTHR45528">
    <property type="entry name" value="SENSOR HISTIDINE KINASE CPXA"/>
    <property type="match status" value="1"/>
</dbReference>
<evidence type="ECO:0000256" key="7">
    <source>
        <dbReference type="ARBA" id="ARBA00022692"/>
    </source>
</evidence>
<evidence type="ECO:0000256" key="6">
    <source>
        <dbReference type="ARBA" id="ARBA00022679"/>
    </source>
</evidence>
<dbReference type="SMART" id="SM00387">
    <property type="entry name" value="HATPase_c"/>
    <property type="match status" value="1"/>
</dbReference>
<protein>
    <recommendedName>
        <fullName evidence="3">histidine kinase</fullName>
        <ecNumber evidence="3">2.7.13.3</ecNumber>
    </recommendedName>
</protein>
<evidence type="ECO:0000256" key="8">
    <source>
        <dbReference type="ARBA" id="ARBA00022741"/>
    </source>
</evidence>
<dbReference type="GO" id="GO:0005524">
    <property type="term" value="F:ATP binding"/>
    <property type="evidence" value="ECO:0007669"/>
    <property type="project" value="UniProtKB-KW"/>
</dbReference>
<dbReference type="GO" id="GO:0005886">
    <property type="term" value="C:plasma membrane"/>
    <property type="evidence" value="ECO:0007669"/>
    <property type="project" value="UniProtKB-SubCell"/>
</dbReference>
<keyword evidence="6" id="KW-0808">Transferase</keyword>
<dbReference type="InterPro" id="IPR050398">
    <property type="entry name" value="HssS/ArlS-like"/>
</dbReference>
<keyword evidence="5" id="KW-0597">Phosphoprotein</keyword>
<feature type="domain" description="Histidine kinase" evidence="15">
    <location>
        <begin position="231"/>
        <end position="437"/>
    </location>
</feature>
<dbReference type="CDD" id="cd06225">
    <property type="entry name" value="HAMP"/>
    <property type="match status" value="1"/>
</dbReference>
<evidence type="ECO:0000256" key="12">
    <source>
        <dbReference type="ARBA" id="ARBA00023012"/>
    </source>
</evidence>
<evidence type="ECO:0000256" key="1">
    <source>
        <dbReference type="ARBA" id="ARBA00000085"/>
    </source>
</evidence>
<dbReference type="SUPFAM" id="SSF158472">
    <property type="entry name" value="HAMP domain-like"/>
    <property type="match status" value="1"/>
</dbReference>
<evidence type="ECO:0000256" key="4">
    <source>
        <dbReference type="ARBA" id="ARBA00022475"/>
    </source>
</evidence>
<name>A0A0V8GBV5_9BACL</name>
<evidence type="ECO:0000259" key="15">
    <source>
        <dbReference type="PROSITE" id="PS50109"/>
    </source>
</evidence>
<evidence type="ECO:0000256" key="14">
    <source>
        <dbReference type="SAM" id="Phobius"/>
    </source>
</evidence>
<feature type="transmembrane region" description="Helical" evidence="14">
    <location>
        <begin position="12"/>
        <end position="31"/>
    </location>
</feature>
<dbReference type="InterPro" id="IPR005467">
    <property type="entry name" value="His_kinase_dom"/>
</dbReference>
<dbReference type="SMART" id="SM00388">
    <property type="entry name" value="HisKA"/>
    <property type="match status" value="1"/>
</dbReference>
<dbReference type="InterPro" id="IPR036890">
    <property type="entry name" value="HATPase_C_sf"/>
</dbReference>
<keyword evidence="12" id="KW-0902">Two-component regulatory system</keyword>
<dbReference type="PANTHER" id="PTHR45528:SF1">
    <property type="entry name" value="SENSOR HISTIDINE KINASE CPXA"/>
    <property type="match status" value="1"/>
</dbReference>
<keyword evidence="11 14" id="KW-1133">Transmembrane helix</keyword>
<dbReference type="PROSITE" id="PS50885">
    <property type="entry name" value="HAMP"/>
    <property type="match status" value="1"/>
</dbReference>
<dbReference type="FunFam" id="1.10.287.130:FF:000001">
    <property type="entry name" value="Two-component sensor histidine kinase"/>
    <property type="match status" value="1"/>
</dbReference>
<keyword evidence="13 14" id="KW-0472">Membrane</keyword>
<comment type="caution">
    <text evidence="17">The sequence shown here is derived from an EMBL/GenBank/DDBJ whole genome shotgun (WGS) entry which is preliminary data.</text>
</comment>
<dbReference type="InterPro" id="IPR003661">
    <property type="entry name" value="HisK_dim/P_dom"/>
</dbReference>
<dbReference type="EMBL" id="LNQL01000007">
    <property type="protein sequence ID" value="KSU47707.1"/>
    <property type="molecule type" value="Genomic_DNA"/>
</dbReference>
<dbReference type="InterPro" id="IPR036097">
    <property type="entry name" value="HisK_dim/P_sf"/>
</dbReference>
<dbReference type="OrthoDB" id="9813151at2"/>
<dbReference type="Pfam" id="PF02518">
    <property type="entry name" value="HATPase_c"/>
    <property type="match status" value="1"/>
</dbReference>
<evidence type="ECO:0000313" key="17">
    <source>
        <dbReference type="EMBL" id="KSU47707.1"/>
    </source>
</evidence>
<dbReference type="PRINTS" id="PR00344">
    <property type="entry name" value="BCTRLSENSOR"/>
</dbReference>
<evidence type="ECO:0000256" key="11">
    <source>
        <dbReference type="ARBA" id="ARBA00022989"/>
    </source>
</evidence>
<dbReference type="GeneID" id="90838710"/>
<feature type="domain" description="HAMP" evidence="16">
    <location>
        <begin position="171"/>
        <end position="223"/>
    </location>
</feature>
<evidence type="ECO:0000256" key="10">
    <source>
        <dbReference type="ARBA" id="ARBA00022840"/>
    </source>
</evidence>
<evidence type="ECO:0000256" key="5">
    <source>
        <dbReference type="ARBA" id="ARBA00022553"/>
    </source>
</evidence>
<dbReference type="SUPFAM" id="SSF55874">
    <property type="entry name" value="ATPase domain of HSP90 chaperone/DNA topoisomerase II/histidine kinase"/>
    <property type="match status" value="1"/>
</dbReference>
<keyword evidence="9" id="KW-0418">Kinase</keyword>
<evidence type="ECO:0000259" key="16">
    <source>
        <dbReference type="PROSITE" id="PS50885"/>
    </source>
</evidence>
<keyword evidence="8" id="KW-0547">Nucleotide-binding</keyword>
<dbReference type="Gene3D" id="3.30.565.10">
    <property type="entry name" value="Histidine kinase-like ATPase, C-terminal domain"/>
    <property type="match status" value="1"/>
</dbReference>
<accession>A0A0V8GBV5</accession>
<dbReference type="PROSITE" id="PS50109">
    <property type="entry name" value="HIS_KIN"/>
    <property type="match status" value="1"/>
</dbReference>
<evidence type="ECO:0000313" key="18">
    <source>
        <dbReference type="Proteomes" id="UP000053797"/>
    </source>
</evidence>
<dbReference type="SUPFAM" id="SSF47384">
    <property type="entry name" value="Homodimeric domain of signal transducing histidine kinase"/>
    <property type="match status" value="1"/>
</dbReference>
<dbReference type="Pfam" id="PF00512">
    <property type="entry name" value="HisKA"/>
    <property type="match status" value="1"/>
</dbReference>
<sequence>MNKLSFKITLFYFFGILMIFILSSAIVYNILEHQQVESELESLQERGNSHRDVLSTNFDKQTVEHVVLMEEKAMTDVIILDKNNQVVDSSNDAEQFLNPDWIQKKDGIVEGNWREGKFLVTVSNIEDGGQIIMLEPTKYIQHLMGELKQQVVFSLFLLVLFLLVSVYFLSYIIIKPLLSMKEATVKLSKGEVLKIREAERSDEVGDLARAITKLSVDLRHIQNTRKQFLTSITHELRTPITYIKGYAGLLKKDESRFGDIIYEESERLQELIEDLFELARLEEPHFQIDPQITEMNDFLKKISERIIFKFEEKQVKLILQINKTPIYKEIDQARFDQVLLNLLDNALKYTHANKRVFLKLDENFIEVTDEGGGVDEQSLPYLFDRFYRVDSSRNRETGGTGLGLAITKEIVEAHKGTIVAINVENGLKVVIDLRGIPG</sequence>
<feature type="transmembrane region" description="Helical" evidence="14">
    <location>
        <begin position="151"/>
        <end position="174"/>
    </location>
</feature>